<evidence type="ECO:0000256" key="1">
    <source>
        <dbReference type="SAM" id="Phobius"/>
    </source>
</evidence>
<dbReference type="Proteomes" id="UP000300142">
    <property type="component" value="Unassembled WGS sequence"/>
</dbReference>
<reference evidence="3" key="1">
    <citation type="submission" date="2019-02" db="EMBL/GenBank/DDBJ databases">
        <title>Draft genome sequence of Sphaerospermopsis reniformis NIES-1949.</title>
        <authorList>
            <person name="Yamaguchi H."/>
            <person name="Suzuki S."/>
            <person name="Kawachi M."/>
        </authorList>
    </citation>
    <scope>NUCLEOTIDE SEQUENCE [LARGE SCALE GENOMIC DNA]</scope>
    <source>
        <strain evidence="3">NIES-1949</strain>
    </source>
</reference>
<feature type="transmembrane region" description="Helical" evidence="1">
    <location>
        <begin position="64"/>
        <end position="82"/>
    </location>
</feature>
<gene>
    <name evidence="2" type="ORF">SR1949_39970</name>
</gene>
<proteinExistence type="predicted"/>
<accession>A0A480A6D0</accession>
<dbReference type="AlphaFoldDB" id="A0A480A6D0"/>
<sequence>MLIICPKCQSNNSRKLSLVYQENVTHSTSTVRGSIGSKSAAAYKNETNTTSLGKIAAPPEKPKSNIILILKIIFLTWIGIIVCGIFNALVLIELLMFVFFPIYLFWAVRKNILYSRKYPRLYKKWDNSFMCQRCGTIFEIIES</sequence>
<name>A0A480A6D0_9CYAN</name>
<evidence type="ECO:0000313" key="3">
    <source>
        <dbReference type="Proteomes" id="UP000300142"/>
    </source>
</evidence>
<keyword evidence="3" id="KW-1185">Reference proteome</keyword>
<dbReference type="EMBL" id="BJCE01000183">
    <property type="protein sequence ID" value="GCL38878.1"/>
    <property type="molecule type" value="Genomic_DNA"/>
</dbReference>
<feature type="transmembrane region" description="Helical" evidence="1">
    <location>
        <begin position="88"/>
        <end position="108"/>
    </location>
</feature>
<keyword evidence="1" id="KW-0812">Transmembrane</keyword>
<keyword evidence="1" id="KW-1133">Transmembrane helix</keyword>
<comment type="caution">
    <text evidence="2">The sequence shown here is derived from an EMBL/GenBank/DDBJ whole genome shotgun (WGS) entry which is preliminary data.</text>
</comment>
<keyword evidence="1" id="KW-0472">Membrane</keyword>
<organism evidence="2 3">
    <name type="scientific">Sphaerospermopsis reniformis</name>
    <dbReference type="NCBI Taxonomy" id="531300"/>
    <lineage>
        <taxon>Bacteria</taxon>
        <taxon>Bacillati</taxon>
        <taxon>Cyanobacteriota</taxon>
        <taxon>Cyanophyceae</taxon>
        <taxon>Nostocales</taxon>
        <taxon>Aphanizomenonaceae</taxon>
        <taxon>Sphaerospermopsis</taxon>
    </lineage>
</organism>
<protein>
    <submittedName>
        <fullName evidence="2">Uncharacterized protein</fullName>
    </submittedName>
</protein>
<evidence type="ECO:0000313" key="2">
    <source>
        <dbReference type="EMBL" id="GCL38878.1"/>
    </source>
</evidence>